<evidence type="ECO:0000256" key="1">
    <source>
        <dbReference type="ARBA" id="ARBA00001946"/>
    </source>
</evidence>
<accession>A0ABY8C805</accession>
<comment type="similarity">
    <text evidence="2 7">Belongs to the FPP/GGPP synthase family.</text>
</comment>
<dbReference type="Proteomes" id="UP001220478">
    <property type="component" value="Chromosome"/>
</dbReference>
<name>A0ABY8C805_9FIRM</name>
<evidence type="ECO:0000256" key="6">
    <source>
        <dbReference type="ARBA" id="ARBA00023229"/>
    </source>
</evidence>
<dbReference type="Gene3D" id="1.10.600.10">
    <property type="entry name" value="Farnesyl Diphosphate Synthase"/>
    <property type="match status" value="1"/>
</dbReference>
<dbReference type="EMBL" id="CP118868">
    <property type="protein sequence ID" value="WEG35567.1"/>
    <property type="molecule type" value="Genomic_DNA"/>
</dbReference>
<evidence type="ECO:0000256" key="2">
    <source>
        <dbReference type="ARBA" id="ARBA00006706"/>
    </source>
</evidence>
<keyword evidence="4" id="KW-0479">Metal-binding</keyword>
<evidence type="ECO:0000256" key="4">
    <source>
        <dbReference type="ARBA" id="ARBA00022723"/>
    </source>
</evidence>
<organism evidence="8 9">
    <name type="scientific">Amygdalobacter indicium</name>
    <dbReference type="NCBI Taxonomy" id="3029272"/>
    <lineage>
        <taxon>Bacteria</taxon>
        <taxon>Bacillati</taxon>
        <taxon>Bacillota</taxon>
        <taxon>Clostridia</taxon>
        <taxon>Eubacteriales</taxon>
        <taxon>Oscillospiraceae</taxon>
        <taxon>Amygdalobacter</taxon>
    </lineage>
</organism>
<dbReference type="InterPro" id="IPR033749">
    <property type="entry name" value="Polyprenyl_synt_CS"/>
</dbReference>
<dbReference type="SUPFAM" id="SSF48576">
    <property type="entry name" value="Terpenoid synthases"/>
    <property type="match status" value="1"/>
</dbReference>
<dbReference type="Pfam" id="PF00348">
    <property type="entry name" value="polyprenyl_synt"/>
    <property type="match status" value="1"/>
</dbReference>
<protein>
    <submittedName>
        <fullName evidence="8">Polyprenyl synthetase family protein</fullName>
    </submittedName>
</protein>
<gene>
    <name evidence="8" type="ORF">PYS61_06535</name>
</gene>
<dbReference type="PROSITE" id="PS00723">
    <property type="entry name" value="POLYPRENYL_SYNTHASE_1"/>
    <property type="match status" value="1"/>
</dbReference>
<comment type="cofactor">
    <cofactor evidence="1">
        <name>Mg(2+)</name>
        <dbReference type="ChEBI" id="CHEBI:18420"/>
    </cofactor>
</comment>
<reference evidence="8 9" key="1">
    <citation type="submission" date="2023-02" db="EMBL/GenBank/DDBJ databases">
        <title>Novel Oscillospiraceae bacterial genomes.</title>
        <authorList>
            <person name="Srinivasan S."/>
            <person name="Austin M.N."/>
            <person name="Fiedler T.L."/>
            <person name="Strenk S.M."/>
            <person name="Agnew K.J."/>
            <person name="Nagana Gowda G.A."/>
            <person name="Raftery D."/>
            <person name="Beamer M.A."/>
            <person name="Achilles S.L."/>
            <person name="Wiesenfeld H.C."/>
            <person name="Fredricks D.N."/>
            <person name="Hillier S.L."/>
        </authorList>
    </citation>
    <scope>NUCLEOTIDE SEQUENCE [LARGE SCALE GENOMIC DNA]</scope>
    <source>
        <strain evidence="8 9">CHIC02 1186E3-8</strain>
    </source>
</reference>
<keyword evidence="6" id="KW-0414">Isoprene biosynthesis</keyword>
<dbReference type="SFLD" id="SFLDS00005">
    <property type="entry name" value="Isoprenoid_Synthase_Type_I"/>
    <property type="match status" value="1"/>
</dbReference>
<keyword evidence="3 7" id="KW-0808">Transferase</keyword>
<dbReference type="PANTHER" id="PTHR43281:SF1">
    <property type="entry name" value="FARNESYL DIPHOSPHATE SYNTHASE"/>
    <property type="match status" value="1"/>
</dbReference>
<proteinExistence type="inferred from homology"/>
<evidence type="ECO:0000313" key="8">
    <source>
        <dbReference type="EMBL" id="WEG35567.1"/>
    </source>
</evidence>
<evidence type="ECO:0000256" key="5">
    <source>
        <dbReference type="ARBA" id="ARBA00022842"/>
    </source>
</evidence>
<keyword evidence="5" id="KW-0460">Magnesium</keyword>
<evidence type="ECO:0000313" key="9">
    <source>
        <dbReference type="Proteomes" id="UP001220478"/>
    </source>
</evidence>
<evidence type="ECO:0000256" key="3">
    <source>
        <dbReference type="ARBA" id="ARBA00022679"/>
    </source>
</evidence>
<evidence type="ECO:0000256" key="7">
    <source>
        <dbReference type="RuleBase" id="RU004466"/>
    </source>
</evidence>
<dbReference type="InterPro" id="IPR008949">
    <property type="entry name" value="Isoprenoid_synthase_dom_sf"/>
</dbReference>
<sequence length="343" mass="37585">MSEMITTLQNSIEQVLAQQLNSYSLTSYLQISSAAASLNTAAVQASRAVYAEFTAAMKYSTLDGGKRIRPLLCLLWSLFWLEGQTGETLPLFCPNRSDDSAKLQTDKAELYNKWQLAWNFAAALELIHCYSLVHDDLPAMDNAAYRRGKLSVQKKFGEATAVLVGDALLTMALRSAGAGEADLSPALYRRVERARLRLGDSAGANGMVGGQVLDLGVPLQQDSLADYLTCIAGKTAALLQASIVIPAILFAEVDNEIMLHLEKLAGNWGLLFQLQDDYLDRNEVGTAKNILQFVDEDDLVERQKELLAAVQNGLKTISRLLGRESRALEAVGFLLRTLEGRKQ</sequence>
<dbReference type="PANTHER" id="PTHR43281">
    <property type="entry name" value="FARNESYL DIPHOSPHATE SYNTHASE"/>
    <property type="match status" value="1"/>
</dbReference>
<keyword evidence="9" id="KW-1185">Reference proteome</keyword>
<dbReference type="InterPro" id="IPR000092">
    <property type="entry name" value="Polyprenyl_synt"/>
</dbReference>
<dbReference type="RefSeq" id="WP_315568083.1">
    <property type="nucleotide sequence ID" value="NZ_CP118866.1"/>
</dbReference>